<evidence type="ECO:0000313" key="1">
    <source>
        <dbReference type="EMBL" id="AEP87515.1"/>
    </source>
</evidence>
<gene>
    <name evidence="1" type="ordered locus">GYO_2908</name>
</gene>
<proteinExistence type="predicted"/>
<sequence>MDIQPLLYALKRKISEHRKMNKIRFGVSPFLATYYLPELEGPNIKVDLTVTKEECFEFIQMLESGEKLIRLSYNIIQFIKACFLNFFMKKNFN</sequence>
<dbReference type="KEGG" id="bst:GYO_2908"/>
<protein>
    <submittedName>
        <fullName evidence="1">Uncharacterized protein</fullName>
    </submittedName>
</protein>
<dbReference type="HOGENOM" id="CLU_2393742_0_0_9"/>
<name>G4NXS5_BACS4</name>
<accession>G4NXS5</accession>
<keyword evidence="2" id="KW-1185">Reference proteome</keyword>
<dbReference type="GeneID" id="11240296"/>
<dbReference type="STRING" id="1052585.GYO_2908"/>
<dbReference type="EMBL" id="CP002905">
    <property type="protein sequence ID" value="AEP87515.1"/>
    <property type="molecule type" value="Genomic_DNA"/>
</dbReference>
<dbReference type="Proteomes" id="UP000002651">
    <property type="component" value="Chromosome"/>
</dbReference>
<evidence type="ECO:0000313" key="2">
    <source>
        <dbReference type="Proteomes" id="UP000002651"/>
    </source>
</evidence>
<organism evidence="1 2">
    <name type="scientific">Bacillus spizizenii (strain DSM 15029 / JCM 12233 / NBRC 101239 / NRRL B-23049 / TU-B-10)</name>
    <name type="common">Bacillus subtilis subsp. spizizenii</name>
    <dbReference type="NCBI Taxonomy" id="1052585"/>
    <lineage>
        <taxon>Bacteria</taxon>
        <taxon>Bacillati</taxon>
        <taxon>Bacillota</taxon>
        <taxon>Bacilli</taxon>
        <taxon>Bacillales</taxon>
        <taxon>Bacillaceae</taxon>
        <taxon>Bacillus</taxon>
    </lineage>
</organism>
<dbReference type="AlphaFoldDB" id="G4NXS5"/>
<dbReference type="RefSeq" id="WP_014114546.1">
    <property type="nucleotide sequence ID" value="NC_016047.1"/>
</dbReference>
<reference evidence="1 2" key="1">
    <citation type="journal article" date="2012" name="J. Bacteriol.">
        <title>Whole-genome sequences of Bacillus subtilis and close relatives.</title>
        <authorList>
            <person name="Earl A.M."/>
            <person name="Eppinger M."/>
            <person name="Fricke W.F."/>
            <person name="Rosovitz M.J."/>
            <person name="Rasko D.A."/>
            <person name="Daugherty S."/>
            <person name="Losick R."/>
            <person name="Kolter R."/>
            <person name="Ravel J."/>
        </authorList>
    </citation>
    <scope>NUCLEOTIDE SEQUENCE [LARGE SCALE GENOMIC DNA]</scope>
    <source>
        <strain evidence="2">DSM 15029 / JCM 12233 / NBRC 101239 / NRRL B-23049 / TU-B-10</strain>
    </source>
</reference>